<evidence type="ECO:0000313" key="6">
    <source>
        <dbReference type="RefSeq" id="XP_014673018.1"/>
    </source>
</evidence>
<dbReference type="Proteomes" id="UP000695022">
    <property type="component" value="Unplaced"/>
</dbReference>
<evidence type="ECO:0000313" key="5">
    <source>
        <dbReference type="Proteomes" id="UP000695022"/>
    </source>
</evidence>
<evidence type="ECO:0000259" key="4">
    <source>
        <dbReference type="PROSITE" id="PS50157"/>
    </source>
</evidence>
<organism evidence="5 6">
    <name type="scientific">Priapulus caudatus</name>
    <name type="common">Priapulid worm</name>
    <dbReference type="NCBI Taxonomy" id="37621"/>
    <lineage>
        <taxon>Eukaryota</taxon>
        <taxon>Metazoa</taxon>
        <taxon>Ecdysozoa</taxon>
        <taxon>Scalidophora</taxon>
        <taxon>Priapulida</taxon>
        <taxon>Priapulimorpha</taxon>
        <taxon>Priapulimorphida</taxon>
        <taxon>Priapulidae</taxon>
        <taxon>Priapulus</taxon>
    </lineage>
</organism>
<feature type="domain" description="C2H2-type" evidence="4">
    <location>
        <begin position="29"/>
        <end position="54"/>
    </location>
</feature>
<keyword evidence="2" id="KW-0175">Coiled coil</keyword>
<evidence type="ECO:0000256" key="2">
    <source>
        <dbReference type="SAM" id="Coils"/>
    </source>
</evidence>
<proteinExistence type="predicted"/>
<name>A0ABM1ELE7_PRICU</name>
<dbReference type="Gene3D" id="3.30.160.60">
    <property type="entry name" value="Classic Zinc Finger"/>
    <property type="match status" value="1"/>
</dbReference>
<keyword evidence="1" id="KW-0862">Zinc</keyword>
<keyword evidence="1" id="KW-0863">Zinc-finger</keyword>
<dbReference type="PROSITE" id="PS00028">
    <property type="entry name" value="ZINC_FINGER_C2H2_1"/>
    <property type="match status" value="1"/>
</dbReference>
<sequence>MAFTRENMSDRVEVHVRPGEVLSETEEAQCCTADGCRKTFRKRRNLKRHLQEKHGPIVRKFVCPYCDQLQASRRDDIGKHIRKWHQDRPTVDLATIQYVESRRGELKLDRAATTRKVDKETSKKEEVGTKRRRIEYPEVKGGKHTGKEKEIDPASPRPNTLTLLDLPREETNSKPNKVAVNINTISSAWNLAPLGTSPGIELRQKNGRANLRMKRLRDRIGKLQEDLKQEEVFSDRLRDEIRKEEESIVKEERRRACEMEQRCREKKGEVERGWQQTLARKEELIKTLQHHVQEMKATAAIHERDPIGHLRQEQVLDLLRSKGWDLAVEKPTKEDRDLTPAIPPATAVRPVRQSKCSVNR</sequence>
<dbReference type="SMART" id="SM00355">
    <property type="entry name" value="ZnF_C2H2"/>
    <property type="match status" value="2"/>
</dbReference>
<dbReference type="InterPro" id="IPR013087">
    <property type="entry name" value="Znf_C2H2_type"/>
</dbReference>
<protein>
    <submittedName>
        <fullName evidence="6">Uncharacterized protein LOC106813396</fullName>
    </submittedName>
</protein>
<keyword evidence="1" id="KW-0479">Metal-binding</keyword>
<dbReference type="RefSeq" id="XP_014673018.1">
    <property type="nucleotide sequence ID" value="XM_014817532.1"/>
</dbReference>
<gene>
    <name evidence="6" type="primary">LOC106813396</name>
</gene>
<reference evidence="6" key="1">
    <citation type="submission" date="2025-08" db="UniProtKB">
        <authorList>
            <consortium name="RefSeq"/>
        </authorList>
    </citation>
    <scope>IDENTIFICATION</scope>
</reference>
<dbReference type="PROSITE" id="PS50157">
    <property type="entry name" value="ZINC_FINGER_C2H2_2"/>
    <property type="match status" value="1"/>
</dbReference>
<evidence type="ECO:0000256" key="3">
    <source>
        <dbReference type="SAM" id="MobiDB-lite"/>
    </source>
</evidence>
<accession>A0ABM1ELE7</accession>
<feature type="coiled-coil region" evidence="2">
    <location>
        <begin position="206"/>
        <end position="254"/>
    </location>
</feature>
<keyword evidence="5" id="KW-1185">Reference proteome</keyword>
<dbReference type="InterPro" id="IPR036236">
    <property type="entry name" value="Znf_C2H2_sf"/>
</dbReference>
<dbReference type="SUPFAM" id="SSF57667">
    <property type="entry name" value="beta-beta-alpha zinc fingers"/>
    <property type="match status" value="1"/>
</dbReference>
<dbReference type="GeneID" id="106813396"/>
<feature type="region of interest" description="Disordered" evidence="3">
    <location>
        <begin position="331"/>
        <end position="360"/>
    </location>
</feature>
<evidence type="ECO:0000256" key="1">
    <source>
        <dbReference type="PROSITE-ProRule" id="PRU00042"/>
    </source>
</evidence>